<dbReference type="PROSITE" id="PS51374">
    <property type="entry name" value="NDPK_LIKE"/>
    <property type="match status" value="1"/>
</dbReference>
<organism evidence="5">
    <name type="scientific">Pelagomonas calceolata</name>
    <dbReference type="NCBI Taxonomy" id="35677"/>
    <lineage>
        <taxon>Eukaryota</taxon>
        <taxon>Sar</taxon>
        <taxon>Stramenopiles</taxon>
        <taxon>Ochrophyta</taxon>
        <taxon>Pelagophyceae</taxon>
        <taxon>Pelagomonadales</taxon>
        <taxon>Pelagomonadaceae</taxon>
        <taxon>Pelagomonas</taxon>
    </lineage>
</organism>
<dbReference type="GO" id="GO:0005879">
    <property type="term" value="C:axonemal microtubule"/>
    <property type="evidence" value="ECO:0007669"/>
    <property type="project" value="TreeGrafter"/>
</dbReference>
<evidence type="ECO:0000313" key="6">
    <source>
        <dbReference type="EMBL" id="CAH0372953.1"/>
    </source>
</evidence>
<gene>
    <name evidence="5" type="ORF">PCAL00307_LOCUS18829</name>
    <name evidence="6" type="ORF">PECAL_4P01150</name>
</gene>
<dbReference type="OrthoDB" id="270127at2759"/>
<evidence type="ECO:0000256" key="1">
    <source>
        <dbReference type="ARBA" id="ARBA00004496"/>
    </source>
</evidence>
<dbReference type="InterPro" id="IPR034907">
    <property type="entry name" value="NDK-like_dom"/>
</dbReference>
<dbReference type="Proteomes" id="UP000789595">
    <property type="component" value="Unassembled WGS sequence"/>
</dbReference>
<evidence type="ECO:0000259" key="4">
    <source>
        <dbReference type="SMART" id="SM00562"/>
    </source>
</evidence>
<evidence type="ECO:0000313" key="7">
    <source>
        <dbReference type="Proteomes" id="UP000789595"/>
    </source>
</evidence>
<protein>
    <recommendedName>
        <fullName evidence="4">Nucleoside diphosphate kinase-like domain-containing protein</fullName>
    </recommendedName>
</protein>
<evidence type="ECO:0000313" key="5">
    <source>
        <dbReference type="EMBL" id="CAE0703382.1"/>
    </source>
</evidence>
<keyword evidence="2" id="KW-0963">Cytoplasm</keyword>
<dbReference type="EMBL" id="CAKKNE010000004">
    <property type="protein sequence ID" value="CAH0372953.1"/>
    <property type="molecule type" value="Genomic_DNA"/>
</dbReference>
<proteinExistence type="inferred from homology"/>
<dbReference type="AlphaFoldDB" id="A0A7S4A4J2"/>
<accession>A0A7S4A4J2</accession>
<sequence>MAAVARDILAYQCTTYDARAQLAREIRLNSFADGTIELLNKDRTKTIMKRIWCPDVPRSRLFPGSTVDVFGKALEVVCAADVGTRDWAAANTSSSACCCVLPDESGLPALISALEKRFTALRGIRTIASRNAPSELFGTIEDGGVAVVADIYLVGEGSAAAAAALASCVSAAGARPTAVDVDAKALSELPNSASAALDNNEVCSLMLIKPHIGVDKRFGEVLQATMDAGFGVAGLQLVTLDGKICQEFFAPYSGVWNRQEDIAQHCKEGPTLAVQVRAAPGDFRDFCGPTDVLLARTVRPKSLRATYGEGAVKNAVHCTDLDDDGRLECNYFFNVLQGLC</sequence>
<reference evidence="5" key="1">
    <citation type="submission" date="2021-01" db="EMBL/GenBank/DDBJ databases">
        <authorList>
            <person name="Corre E."/>
            <person name="Pelletier E."/>
            <person name="Niang G."/>
            <person name="Scheremetjew M."/>
            <person name="Finn R."/>
            <person name="Kale V."/>
            <person name="Holt S."/>
            <person name="Cochrane G."/>
            <person name="Meng A."/>
            <person name="Brown T."/>
            <person name="Cohen L."/>
        </authorList>
    </citation>
    <scope>NUCLEOTIDE SEQUENCE</scope>
    <source>
        <strain evidence="5">CCMP1756</strain>
    </source>
</reference>
<evidence type="ECO:0000256" key="2">
    <source>
        <dbReference type="ARBA" id="ARBA00022490"/>
    </source>
</evidence>
<dbReference type="Gene3D" id="3.30.70.141">
    <property type="entry name" value="Nucleoside diphosphate kinase-like domain"/>
    <property type="match status" value="1"/>
</dbReference>
<dbReference type="Pfam" id="PF00334">
    <property type="entry name" value="NDK"/>
    <property type="match status" value="1"/>
</dbReference>
<dbReference type="SMART" id="SM00562">
    <property type="entry name" value="NDK"/>
    <property type="match status" value="1"/>
</dbReference>
<comment type="similarity">
    <text evidence="3">Belongs to the NDK family.</text>
</comment>
<dbReference type="PANTHER" id="PTHR43109:SF2">
    <property type="entry name" value="NUCLEOSIDE DIPHOSPHATE KINASE 7"/>
    <property type="match status" value="1"/>
</dbReference>
<comment type="caution">
    <text evidence="3">Lacks conserved residue(s) required for the propagation of feature annotation.</text>
</comment>
<keyword evidence="7" id="KW-1185">Reference proteome</keyword>
<reference evidence="6" key="2">
    <citation type="submission" date="2021-11" db="EMBL/GenBank/DDBJ databases">
        <authorList>
            <consortium name="Genoscope - CEA"/>
            <person name="William W."/>
        </authorList>
    </citation>
    <scope>NUCLEOTIDE SEQUENCE</scope>
</reference>
<dbReference type="InterPro" id="IPR036850">
    <property type="entry name" value="NDK-like_dom_sf"/>
</dbReference>
<feature type="domain" description="Nucleoside diphosphate kinase-like" evidence="4">
    <location>
        <begin position="201"/>
        <end position="340"/>
    </location>
</feature>
<dbReference type="SUPFAM" id="SSF54919">
    <property type="entry name" value="Nucleoside diphosphate kinase, NDK"/>
    <property type="match status" value="1"/>
</dbReference>
<comment type="subcellular location">
    <subcellularLocation>
        <location evidence="1">Cytoplasm</location>
    </subcellularLocation>
</comment>
<dbReference type="EMBL" id="HBIW01021822">
    <property type="protein sequence ID" value="CAE0703382.1"/>
    <property type="molecule type" value="Transcribed_RNA"/>
</dbReference>
<name>A0A7S4A4J2_9STRA</name>
<dbReference type="PANTHER" id="PTHR43109">
    <property type="entry name" value="NUCLEOSIDE DIPHOSPHATE KINASE 7"/>
    <property type="match status" value="1"/>
</dbReference>
<evidence type="ECO:0000256" key="3">
    <source>
        <dbReference type="PROSITE-ProRule" id="PRU00706"/>
    </source>
</evidence>